<dbReference type="Proteomes" id="UP000228777">
    <property type="component" value="Unassembled WGS sequence"/>
</dbReference>
<gene>
    <name evidence="2" type="ORF">COS93_02455</name>
</gene>
<feature type="transmembrane region" description="Helical" evidence="1">
    <location>
        <begin position="18"/>
        <end position="37"/>
    </location>
</feature>
<name>A0A2M6Z2D3_9BACT</name>
<dbReference type="EMBL" id="PEWP01000049">
    <property type="protein sequence ID" value="PIU46477.1"/>
    <property type="molecule type" value="Genomic_DNA"/>
</dbReference>
<organism evidence="2 3">
    <name type="scientific">bacterium (Candidatus Gribaldobacteria) CG07_land_8_20_14_0_80_33_18</name>
    <dbReference type="NCBI Taxonomy" id="2014272"/>
    <lineage>
        <taxon>Bacteria</taxon>
        <taxon>Candidatus Gribaldobacteria</taxon>
    </lineage>
</organism>
<sequence>MGVFIFLVGLKSFEASRIMPAMGALLPIFTFGFALILSGQNEVLTFSDITAFVLLIFGTLLITWQKKKTITLTNIKIAILSAFFFALYFVLAKLVYLEQPFISGFIWTRIGAFMAALSLLFSKEVKEDIFGRPKFIQRKTWVIFFPNEVASASGFILQNWAIALAPFVYLGIINALEGVKYVFVLIFTLFLSLKFPKILKEEVSREILFQKIIAILLIGGGLVLLAGR</sequence>
<comment type="caution">
    <text evidence="2">The sequence shown here is derived from an EMBL/GenBank/DDBJ whole genome shotgun (WGS) entry which is preliminary data.</text>
</comment>
<evidence type="ECO:0000256" key="1">
    <source>
        <dbReference type="SAM" id="Phobius"/>
    </source>
</evidence>
<evidence type="ECO:0000313" key="2">
    <source>
        <dbReference type="EMBL" id="PIU46477.1"/>
    </source>
</evidence>
<feature type="transmembrane region" description="Helical" evidence="1">
    <location>
        <begin position="101"/>
        <end position="121"/>
    </location>
</feature>
<proteinExistence type="predicted"/>
<reference evidence="3" key="1">
    <citation type="submission" date="2017-09" db="EMBL/GenBank/DDBJ databases">
        <title>Depth-based differentiation of microbial function through sediment-hosted aquifers and enrichment of novel symbionts in the deep terrestrial subsurface.</title>
        <authorList>
            <person name="Probst A.J."/>
            <person name="Ladd B."/>
            <person name="Jarett J.K."/>
            <person name="Geller-Mcgrath D.E."/>
            <person name="Sieber C.M.K."/>
            <person name="Emerson J.B."/>
            <person name="Anantharaman K."/>
            <person name="Thomas B.C."/>
            <person name="Malmstrom R."/>
            <person name="Stieglmeier M."/>
            <person name="Klingl A."/>
            <person name="Woyke T."/>
            <person name="Ryan C.M."/>
            <person name="Banfield J.F."/>
        </authorList>
    </citation>
    <scope>NUCLEOTIDE SEQUENCE [LARGE SCALE GENOMIC DNA]</scope>
</reference>
<evidence type="ECO:0000313" key="3">
    <source>
        <dbReference type="Proteomes" id="UP000228777"/>
    </source>
</evidence>
<feature type="transmembrane region" description="Helical" evidence="1">
    <location>
        <begin position="142"/>
        <end position="172"/>
    </location>
</feature>
<feature type="transmembrane region" description="Helical" evidence="1">
    <location>
        <begin position="208"/>
        <end position="227"/>
    </location>
</feature>
<keyword evidence="1" id="KW-1133">Transmembrane helix</keyword>
<protein>
    <recommendedName>
        <fullName evidence="4">EamA domain-containing protein</fullName>
    </recommendedName>
</protein>
<accession>A0A2M6Z2D3</accession>
<dbReference type="AlphaFoldDB" id="A0A2M6Z2D3"/>
<feature type="transmembrane region" description="Helical" evidence="1">
    <location>
        <begin position="75"/>
        <end position="95"/>
    </location>
</feature>
<keyword evidence="1" id="KW-0472">Membrane</keyword>
<evidence type="ECO:0008006" key="4">
    <source>
        <dbReference type="Google" id="ProtNLM"/>
    </source>
</evidence>
<feature type="transmembrane region" description="Helical" evidence="1">
    <location>
        <begin position="43"/>
        <end position="63"/>
    </location>
</feature>
<keyword evidence="1" id="KW-0812">Transmembrane</keyword>
<feature type="transmembrane region" description="Helical" evidence="1">
    <location>
        <begin position="178"/>
        <end position="196"/>
    </location>
</feature>